<dbReference type="GeneID" id="43599221"/>
<feature type="compositionally biased region" description="Basic and acidic residues" evidence="1">
    <location>
        <begin position="244"/>
        <end position="255"/>
    </location>
</feature>
<name>A0A370TJQ4_9HELO</name>
<evidence type="ECO:0000256" key="1">
    <source>
        <dbReference type="SAM" id="MobiDB-lite"/>
    </source>
</evidence>
<feature type="region of interest" description="Disordered" evidence="1">
    <location>
        <begin position="241"/>
        <end position="278"/>
    </location>
</feature>
<dbReference type="EMBL" id="NPIC01000005">
    <property type="protein sequence ID" value="RDL35760.1"/>
    <property type="molecule type" value="Genomic_DNA"/>
</dbReference>
<dbReference type="RefSeq" id="XP_031868416.1">
    <property type="nucleotide sequence ID" value="XM_032014995.1"/>
</dbReference>
<comment type="caution">
    <text evidence="2">The sequence shown here is derived from an EMBL/GenBank/DDBJ whole genome shotgun (WGS) entry which is preliminary data.</text>
</comment>
<protein>
    <submittedName>
        <fullName evidence="2">Uncharacterized protein</fullName>
    </submittedName>
</protein>
<evidence type="ECO:0000313" key="2">
    <source>
        <dbReference type="EMBL" id="RDL35760.1"/>
    </source>
</evidence>
<dbReference type="Proteomes" id="UP000254866">
    <property type="component" value="Unassembled WGS sequence"/>
</dbReference>
<dbReference type="AlphaFoldDB" id="A0A370TJQ4"/>
<gene>
    <name evidence="2" type="ORF">BP5553_06372</name>
</gene>
<evidence type="ECO:0000313" key="3">
    <source>
        <dbReference type="Proteomes" id="UP000254866"/>
    </source>
</evidence>
<keyword evidence="3" id="KW-1185">Reference proteome</keyword>
<dbReference type="OrthoDB" id="5211520at2759"/>
<organism evidence="2 3">
    <name type="scientific">Venustampulla echinocandica</name>
    <dbReference type="NCBI Taxonomy" id="2656787"/>
    <lineage>
        <taxon>Eukaryota</taxon>
        <taxon>Fungi</taxon>
        <taxon>Dikarya</taxon>
        <taxon>Ascomycota</taxon>
        <taxon>Pezizomycotina</taxon>
        <taxon>Leotiomycetes</taxon>
        <taxon>Helotiales</taxon>
        <taxon>Pleuroascaceae</taxon>
        <taxon>Venustampulla</taxon>
    </lineage>
</organism>
<reference evidence="2 3" key="1">
    <citation type="journal article" date="2018" name="IMA Fungus">
        <title>IMA Genome-F 9: Draft genome sequence of Annulohypoxylon stygium, Aspergillus mulundensis, Berkeleyomyces basicola (syn. Thielaviopsis basicola), Ceratocystis smalleyi, two Cercospora beticola strains, Coleophoma cylindrospora, Fusarium fracticaudum, Phialophora cf. hyalina, and Morchella septimelata.</title>
        <authorList>
            <person name="Wingfield B.D."/>
            <person name="Bills G.F."/>
            <person name="Dong Y."/>
            <person name="Huang W."/>
            <person name="Nel W.J."/>
            <person name="Swalarsk-Parry B.S."/>
            <person name="Vaghefi N."/>
            <person name="Wilken P.M."/>
            <person name="An Z."/>
            <person name="de Beer Z.W."/>
            <person name="De Vos L."/>
            <person name="Chen L."/>
            <person name="Duong T.A."/>
            <person name="Gao Y."/>
            <person name="Hammerbacher A."/>
            <person name="Kikkert J.R."/>
            <person name="Li Y."/>
            <person name="Li H."/>
            <person name="Li K."/>
            <person name="Li Q."/>
            <person name="Liu X."/>
            <person name="Ma X."/>
            <person name="Naidoo K."/>
            <person name="Pethybridge S.J."/>
            <person name="Sun J."/>
            <person name="Steenkamp E.T."/>
            <person name="van der Nest M.A."/>
            <person name="van Wyk S."/>
            <person name="Wingfield M.J."/>
            <person name="Xiong C."/>
            <person name="Yue Q."/>
            <person name="Zhang X."/>
        </authorList>
    </citation>
    <scope>NUCLEOTIDE SEQUENCE [LARGE SCALE GENOMIC DNA]</scope>
    <source>
        <strain evidence="2 3">BP 5553</strain>
    </source>
</reference>
<proteinExistence type="predicted"/>
<accession>A0A370TJQ4</accession>
<sequence length="278" mass="31591">MSEQDAPKYVIDRLFCGTASYDAVVGPGAPESSTPRERVWPAIPLEYRPPSPEIENALNASLVIFNADDLTAHVLQQTTARSKIGVVSRILLKDDTRYDFKSRATALEKHWSNIELLISKSTPEEILTDRLVAPVKTELPDDKPAGWKLDLGETRAAEAQRQLELLNLQKNRCIKYWTTVKPPKPMGWVPADGMAWKKVPRADLEKGDLFFTPYFKPIWESYSLATMDALFWIDPDNTPEEEAEYQKHKSEEHELTVLSLEMRKPRKDHAESLGFKGV</sequence>